<name>A0A840PKF6_9ACTN</name>
<protein>
    <recommendedName>
        <fullName evidence="3">Heparinase</fullName>
    </recommendedName>
</protein>
<dbReference type="EMBL" id="JACHGN010000031">
    <property type="protein sequence ID" value="MBB5139582.1"/>
    <property type="molecule type" value="Genomic_DNA"/>
</dbReference>
<dbReference type="AlphaFoldDB" id="A0A840PKF6"/>
<organism evidence="1 2">
    <name type="scientific">Thermocatellispora tengchongensis</name>
    <dbReference type="NCBI Taxonomy" id="1073253"/>
    <lineage>
        <taxon>Bacteria</taxon>
        <taxon>Bacillati</taxon>
        <taxon>Actinomycetota</taxon>
        <taxon>Actinomycetes</taxon>
        <taxon>Streptosporangiales</taxon>
        <taxon>Streptosporangiaceae</taxon>
        <taxon>Thermocatellispora</taxon>
    </lineage>
</organism>
<evidence type="ECO:0008006" key="3">
    <source>
        <dbReference type="Google" id="ProtNLM"/>
    </source>
</evidence>
<accession>A0A840PKF6</accession>
<sequence>MRSTPTPTADTATDDAAHLAAYVADLDARYDPDVRMPWCHATGPGYHTRVAEGARAHQTKEAADYAIALLRLGRAERAGEVLDALVALQVTDPLAAHYGIWGWFLEEPPERMDPADWNWADFIGVRLAQVLAGHGDRLAPGLRDRVRAALHHAAMAIFRRNADPGYTNIAVMGAVTVAAAAEILHAATPASPGLGPLGSGLLLEYARRRLRAVLTLHDEAGGFTEYNSPAYGRVVLEELERAALIVADPEFRELAERLRERTWAALAARFHPATGQLAGPMSRAYHDWIQPGLAGYLRAQTGAAIVAREEPRDAPLLVPPLLVPPLPCPPHIAGRFRALPEAPYTVRTRFGSETTGTSWLDEDACLGSAEEEFAWVQRRPLLGYWRTPDDPAVVLRARMLLNGHDLSAAWCRNHQDGPRVLSAWWLSYDSGDFHPALDRPAGSVFHVADLRLVVSLRGRGVWAREQREQREQGEPAAGVLALGAGDRYAVVHTAPGEFLGRTATWRIVEEDGEARAELVLYAGPPTPVDFHHARLRAAFALELLTTGTPPRTAVLTGEETGKETGEETCEATAPGRIHWRWDTLTVTTPLDPTPFGR</sequence>
<dbReference type="RefSeq" id="WP_185056412.1">
    <property type="nucleotide sequence ID" value="NZ_BAABIX010000049.1"/>
</dbReference>
<gene>
    <name evidence="1" type="ORF">HNP84_009346</name>
</gene>
<proteinExistence type="predicted"/>
<reference evidence="1 2" key="1">
    <citation type="submission" date="2020-08" db="EMBL/GenBank/DDBJ databases">
        <title>Genomic Encyclopedia of Type Strains, Phase IV (KMG-IV): sequencing the most valuable type-strain genomes for metagenomic binning, comparative biology and taxonomic classification.</title>
        <authorList>
            <person name="Goeker M."/>
        </authorList>
    </citation>
    <scope>NUCLEOTIDE SEQUENCE [LARGE SCALE GENOMIC DNA]</scope>
    <source>
        <strain evidence="1 2">DSM 45615</strain>
    </source>
</reference>
<evidence type="ECO:0000313" key="1">
    <source>
        <dbReference type="EMBL" id="MBB5139582.1"/>
    </source>
</evidence>
<evidence type="ECO:0000313" key="2">
    <source>
        <dbReference type="Proteomes" id="UP000578449"/>
    </source>
</evidence>
<comment type="caution">
    <text evidence="1">The sequence shown here is derived from an EMBL/GenBank/DDBJ whole genome shotgun (WGS) entry which is preliminary data.</text>
</comment>
<dbReference type="Proteomes" id="UP000578449">
    <property type="component" value="Unassembled WGS sequence"/>
</dbReference>
<keyword evidence="2" id="KW-1185">Reference proteome</keyword>